<dbReference type="EMBL" id="LR589293">
    <property type="protein sequence ID" value="VTP00769.1"/>
    <property type="molecule type" value="Genomic_DNA"/>
</dbReference>
<evidence type="ECO:0000313" key="1">
    <source>
        <dbReference type="EMBL" id="VTP00769.1"/>
    </source>
</evidence>
<sequence length="63" mass="6620">MTASTVKPTSATPTNTAIAIIVFNGRPIIEMMMARLLSVNVAAARASMSGRSRWIAAASWVAV</sequence>
<protein>
    <submittedName>
        <fullName evidence="1">Uncharacterized protein</fullName>
    </submittedName>
</protein>
<name>A0A653ETZ2_MYCKA</name>
<dbReference type="AlphaFoldDB" id="A0A653ETZ2"/>
<proteinExistence type="predicted"/>
<accession>A0A653ETZ2</accession>
<reference evidence="1" key="1">
    <citation type="submission" date="2019-05" db="EMBL/GenBank/DDBJ databases">
        <authorList>
            <person name="Naeem R."/>
            <person name="Antony C."/>
            <person name="Guan Q."/>
        </authorList>
    </citation>
    <scope>NUCLEOTIDE SEQUENCE</scope>
    <source>
        <strain evidence="1">3</strain>
    </source>
</reference>
<organism evidence="1">
    <name type="scientific">Mycobacterium kansasii</name>
    <dbReference type="NCBI Taxonomy" id="1768"/>
    <lineage>
        <taxon>Bacteria</taxon>
        <taxon>Bacillati</taxon>
        <taxon>Actinomycetota</taxon>
        <taxon>Actinomycetes</taxon>
        <taxon>Mycobacteriales</taxon>
        <taxon>Mycobacteriaceae</taxon>
        <taxon>Mycobacterium</taxon>
    </lineage>
</organism>
<gene>
    <name evidence="1" type="ORF">BIN_B_02588</name>
</gene>